<feature type="transmembrane region" description="Helical" evidence="1">
    <location>
        <begin position="7"/>
        <end position="27"/>
    </location>
</feature>
<reference evidence="2 3" key="1">
    <citation type="submission" date="2018-05" db="EMBL/GenBank/DDBJ databases">
        <title>Complete Genome Sequences of Extremely Thermoacidophilic, Metal-Mobilizing Type-Strain Members of the Archaeal Family Sulfolobaceae: Acidianus brierleyi DSM-1651T, Acidianus sulfidivorans DSM-18786T, Metallosphaera hakonensis DSM-7519T, and Metallosphaera prunae DSM-10039T.</title>
        <authorList>
            <person name="Counts J.A."/>
            <person name="Kelly R.M."/>
        </authorList>
    </citation>
    <scope>NUCLEOTIDE SEQUENCE [LARGE SCALE GENOMIC DNA]</scope>
    <source>
        <strain evidence="2 3">DSM 1651</strain>
    </source>
</reference>
<sequence>MIKTKFYLALFITLIVDIILYSVFPFFNRIYPELFGLPLFYWYQTILLVVSSLMFLGITLIFKEVE</sequence>
<evidence type="ECO:0000256" key="1">
    <source>
        <dbReference type="SAM" id="Phobius"/>
    </source>
</evidence>
<keyword evidence="1" id="KW-1133">Transmembrane helix</keyword>
<dbReference type="GeneID" id="36830506"/>
<dbReference type="RefSeq" id="WP_110269130.1">
    <property type="nucleotide sequence ID" value="NZ_CP029289.2"/>
</dbReference>
<dbReference type="Pfam" id="PF11755">
    <property type="entry name" value="DUF3311"/>
    <property type="match status" value="1"/>
</dbReference>
<evidence type="ECO:0000313" key="2">
    <source>
        <dbReference type="EMBL" id="AWR93245.1"/>
    </source>
</evidence>
<keyword evidence="1" id="KW-0472">Membrane</keyword>
<dbReference type="Proteomes" id="UP000248044">
    <property type="component" value="Chromosome"/>
</dbReference>
<protein>
    <recommendedName>
        <fullName evidence="4">DUF3311 domain-containing protein</fullName>
    </recommendedName>
</protein>
<keyword evidence="3" id="KW-1185">Reference proteome</keyword>
<evidence type="ECO:0000313" key="3">
    <source>
        <dbReference type="Proteomes" id="UP000248044"/>
    </source>
</evidence>
<proteinExistence type="predicted"/>
<dbReference type="OrthoDB" id="8235at2157"/>
<organism evidence="2 3">
    <name type="scientific">Acidianus brierleyi</name>
    <dbReference type="NCBI Taxonomy" id="41673"/>
    <lineage>
        <taxon>Archaea</taxon>
        <taxon>Thermoproteota</taxon>
        <taxon>Thermoprotei</taxon>
        <taxon>Sulfolobales</taxon>
        <taxon>Sulfolobaceae</taxon>
        <taxon>Acidianus</taxon>
    </lineage>
</organism>
<dbReference type="AlphaFoldDB" id="A0A2U9IB62"/>
<name>A0A2U9IB62_9CREN</name>
<evidence type="ECO:0008006" key="4">
    <source>
        <dbReference type="Google" id="ProtNLM"/>
    </source>
</evidence>
<feature type="transmembrane region" description="Helical" evidence="1">
    <location>
        <begin position="39"/>
        <end position="62"/>
    </location>
</feature>
<dbReference type="KEGG" id="abri:DFR85_00080"/>
<dbReference type="InterPro" id="IPR021741">
    <property type="entry name" value="DUF3311"/>
</dbReference>
<keyword evidence="1" id="KW-0812">Transmembrane</keyword>
<gene>
    <name evidence="2" type="ORF">DFR85_00080</name>
</gene>
<dbReference type="EMBL" id="CP029289">
    <property type="protein sequence ID" value="AWR93245.1"/>
    <property type="molecule type" value="Genomic_DNA"/>
</dbReference>
<accession>A0A2U9IB62</accession>